<name>A0A1U7PSE3_9FLAO</name>
<accession>A0A1U7PSE3</accession>
<protein>
    <submittedName>
        <fullName evidence="1">HlyD family secretion protein</fullName>
    </submittedName>
</protein>
<reference evidence="2" key="1">
    <citation type="submission" date="2016-10" db="EMBL/GenBank/DDBJ databases">
        <authorList>
            <person name="Varghese N."/>
            <person name="Submissions S."/>
        </authorList>
    </citation>
    <scope>NUCLEOTIDE SEQUENCE [LARGE SCALE GENOMIC DNA]</scope>
    <source>
        <strain evidence="2">DSM 19482</strain>
    </source>
</reference>
<gene>
    <name evidence="1" type="ORF">SAMN05660493_01180</name>
</gene>
<dbReference type="Gene3D" id="2.40.420.20">
    <property type="match status" value="1"/>
</dbReference>
<dbReference type="PANTHER" id="PTHR30469">
    <property type="entry name" value="MULTIDRUG RESISTANCE PROTEIN MDTA"/>
    <property type="match status" value="1"/>
</dbReference>
<organism evidence="1 2">
    <name type="scientific">Epilithonimonas bovis DSM 19482</name>
    <dbReference type="NCBI Taxonomy" id="1121284"/>
    <lineage>
        <taxon>Bacteria</taxon>
        <taxon>Pseudomonadati</taxon>
        <taxon>Bacteroidota</taxon>
        <taxon>Flavobacteriia</taxon>
        <taxon>Flavobacteriales</taxon>
        <taxon>Weeksellaceae</taxon>
        <taxon>Chryseobacterium group</taxon>
        <taxon>Epilithonimonas</taxon>
    </lineage>
</organism>
<dbReference type="EMBL" id="FTPU01000010">
    <property type="protein sequence ID" value="SIT96496.1"/>
    <property type="molecule type" value="Genomic_DNA"/>
</dbReference>
<evidence type="ECO:0000313" key="1">
    <source>
        <dbReference type="EMBL" id="SIT96496.1"/>
    </source>
</evidence>
<dbReference type="AlphaFoldDB" id="A0A1U7PSE3"/>
<sequence>MKNLLTALVLLLALFSCSQKEKPAPKLEKGFELSNAMLKSTTFAKAALSSIEDDYQYTGVLDKSRLHVTLRISPNDPGKIKVGDTVQVISPNHPQQKVNAVIEKTDASAGRPMSLAMARCINPVKVSEPSEALEVRLSRKKETLALALPAKAVIKDKNRYFVVVYKSQTDIRIREIKLLNHNLSTIYIVSGLEKGEMVITNHQLSIYRSLAN</sequence>
<dbReference type="OrthoDB" id="9806939at2"/>
<proteinExistence type="predicted"/>
<keyword evidence="2" id="KW-1185">Reference proteome</keyword>
<dbReference type="STRING" id="1121284.SAMN05660493_01180"/>
<dbReference type="Proteomes" id="UP000187261">
    <property type="component" value="Unassembled WGS sequence"/>
</dbReference>
<dbReference type="PROSITE" id="PS51257">
    <property type="entry name" value="PROKAR_LIPOPROTEIN"/>
    <property type="match status" value="1"/>
</dbReference>
<dbReference type="GO" id="GO:1990281">
    <property type="term" value="C:efflux pump complex"/>
    <property type="evidence" value="ECO:0007669"/>
    <property type="project" value="TreeGrafter"/>
</dbReference>
<dbReference type="RefSeq" id="WP_076782608.1">
    <property type="nucleotide sequence ID" value="NZ_FTPU01000010.1"/>
</dbReference>
<dbReference type="GO" id="GO:0015562">
    <property type="term" value="F:efflux transmembrane transporter activity"/>
    <property type="evidence" value="ECO:0007669"/>
    <property type="project" value="TreeGrafter"/>
</dbReference>
<evidence type="ECO:0000313" key="2">
    <source>
        <dbReference type="Proteomes" id="UP000187261"/>
    </source>
</evidence>